<accession>A0A2P6TT98</accession>
<comment type="caution">
    <text evidence="9">The sequence shown here is derived from an EMBL/GenBank/DDBJ whole genome shotgun (WGS) entry which is preliminary data.</text>
</comment>
<evidence type="ECO:0000256" key="2">
    <source>
        <dbReference type="ARBA" id="ARBA00012923"/>
    </source>
</evidence>
<feature type="domain" description="Glycylpeptide N-tetradecanoyltransferase N-terminal" evidence="7">
    <location>
        <begin position="65"/>
        <end position="224"/>
    </location>
</feature>
<evidence type="ECO:0000313" key="9">
    <source>
        <dbReference type="EMBL" id="PRW57286.1"/>
    </source>
</evidence>
<keyword evidence="4 5" id="KW-0012">Acyltransferase</keyword>
<sequence length="427" mass="48023">MSGEDKQPDKQLAPDGLAARLQAALGALTMDDASGQRPKQNYAFWGTQPVAQFGEQPSSSATDGPIDAPKTVADVRKEPYGLPQNFEWVTCDINSDKELEEIHDLLGAHYVEDDDNMFRFAYSKEFLRWALQPPGFQTVWHCGVRVSTTGKLVAFISGIPATVRAHSNQLKTVEINFLCVHKKLRHKRLAPVLIKEITRRVNLHDIWQAVYTAGVLLPKPVAECQYWHRSLNPKKLISIGFSRLAPRMTMARTLKLYKLPDQPVTPGLRQMEAKDVPQVTKLLAGYLQQFSIAPEMDEEEVRHWLSFQTDVVHSYVVEGPGGRITDLLSFYTLPSSVIGNDQYDSLKAAYMFYTVPGATPLPQLMNDALILAHATGHDVFNALDIFENEKILKELKFGIGDGKLRYYLFNWRVAQDIPSNKVGLVML</sequence>
<dbReference type="PANTHER" id="PTHR11377:SF5">
    <property type="entry name" value="GLYCYLPEPTIDE N-TETRADECANOYLTRANSFERASE"/>
    <property type="match status" value="1"/>
</dbReference>
<dbReference type="FunFam" id="3.40.630.30:FF:000042">
    <property type="entry name" value="Glycylpeptide N-tetradecanoyltransferase"/>
    <property type="match status" value="1"/>
</dbReference>
<keyword evidence="10" id="KW-1185">Reference proteome</keyword>
<dbReference type="AlphaFoldDB" id="A0A2P6TT98"/>
<feature type="domain" description="Glycylpeptide N-tetradecanoyltransferase C-terminal" evidence="8">
    <location>
        <begin position="239"/>
        <end position="421"/>
    </location>
</feature>
<gene>
    <name evidence="9" type="ORF">C2E21_4322</name>
</gene>
<evidence type="ECO:0000259" key="8">
    <source>
        <dbReference type="Pfam" id="PF02799"/>
    </source>
</evidence>
<dbReference type="InterPro" id="IPR022678">
    <property type="entry name" value="NMT_CS"/>
</dbReference>
<dbReference type="GO" id="GO:0005737">
    <property type="term" value="C:cytoplasm"/>
    <property type="evidence" value="ECO:0007669"/>
    <property type="project" value="TreeGrafter"/>
</dbReference>
<dbReference type="GO" id="GO:0004379">
    <property type="term" value="F:glycylpeptide N-tetradecanoyltransferase activity"/>
    <property type="evidence" value="ECO:0007669"/>
    <property type="project" value="UniProtKB-EC"/>
</dbReference>
<dbReference type="PIRSF" id="PIRSF015892">
    <property type="entry name" value="N-myristl_transf"/>
    <property type="match status" value="1"/>
</dbReference>
<dbReference type="FunFam" id="3.40.630.170:FF:000001">
    <property type="entry name" value="Glycylpeptide N-tetradecanoyltransferase"/>
    <property type="match status" value="1"/>
</dbReference>
<keyword evidence="3 5" id="KW-0808">Transferase</keyword>
<evidence type="ECO:0000256" key="5">
    <source>
        <dbReference type="RuleBase" id="RU000586"/>
    </source>
</evidence>
<dbReference type="InterPro" id="IPR016181">
    <property type="entry name" value="Acyl_CoA_acyltransferase"/>
</dbReference>
<dbReference type="Proteomes" id="UP000239899">
    <property type="component" value="Unassembled WGS sequence"/>
</dbReference>
<dbReference type="EMBL" id="LHPG02000007">
    <property type="protein sequence ID" value="PRW57286.1"/>
    <property type="molecule type" value="Genomic_DNA"/>
</dbReference>
<evidence type="ECO:0000256" key="3">
    <source>
        <dbReference type="ARBA" id="ARBA00022679"/>
    </source>
</evidence>
<comment type="similarity">
    <text evidence="1 6">Belongs to the NMT family.</text>
</comment>
<comment type="catalytic activity">
    <reaction evidence="5">
        <text>N-terminal glycyl-[protein] + tetradecanoyl-CoA = N-tetradecanoylglycyl-[protein] + CoA + H(+)</text>
        <dbReference type="Rhea" id="RHEA:15521"/>
        <dbReference type="Rhea" id="RHEA-COMP:12666"/>
        <dbReference type="Rhea" id="RHEA-COMP:12667"/>
        <dbReference type="ChEBI" id="CHEBI:15378"/>
        <dbReference type="ChEBI" id="CHEBI:57287"/>
        <dbReference type="ChEBI" id="CHEBI:57385"/>
        <dbReference type="ChEBI" id="CHEBI:64723"/>
        <dbReference type="ChEBI" id="CHEBI:133050"/>
        <dbReference type="EC" id="2.3.1.97"/>
    </reaction>
</comment>
<dbReference type="Pfam" id="PF02799">
    <property type="entry name" value="NMT_C"/>
    <property type="match status" value="1"/>
</dbReference>
<protein>
    <recommendedName>
        <fullName evidence="2 5">Glycylpeptide N-tetradecanoyltransferase</fullName>
        <ecNumber evidence="2 5">2.3.1.97</ecNumber>
    </recommendedName>
</protein>
<dbReference type="PROSITE" id="PS00975">
    <property type="entry name" value="NMT_1"/>
    <property type="match status" value="1"/>
</dbReference>
<organism evidence="9 10">
    <name type="scientific">Chlorella sorokiniana</name>
    <name type="common">Freshwater green alga</name>
    <dbReference type="NCBI Taxonomy" id="3076"/>
    <lineage>
        <taxon>Eukaryota</taxon>
        <taxon>Viridiplantae</taxon>
        <taxon>Chlorophyta</taxon>
        <taxon>core chlorophytes</taxon>
        <taxon>Trebouxiophyceae</taxon>
        <taxon>Chlorellales</taxon>
        <taxon>Chlorellaceae</taxon>
        <taxon>Chlorella clade</taxon>
        <taxon>Chlorella</taxon>
    </lineage>
</organism>
<comment type="function">
    <text evidence="5">Adds a myristoyl group to the N-terminal glycine residue of certain cellular proteins.</text>
</comment>
<dbReference type="EC" id="2.3.1.97" evidence="2 5"/>
<evidence type="ECO:0000259" key="7">
    <source>
        <dbReference type="Pfam" id="PF01233"/>
    </source>
</evidence>
<evidence type="ECO:0000256" key="4">
    <source>
        <dbReference type="ARBA" id="ARBA00023315"/>
    </source>
</evidence>
<proteinExistence type="inferred from homology"/>
<dbReference type="InterPro" id="IPR022676">
    <property type="entry name" value="NMT_N"/>
</dbReference>
<dbReference type="OrthoDB" id="60315at2759"/>
<dbReference type="Pfam" id="PF01233">
    <property type="entry name" value="NMT"/>
    <property type="match status" value="1"/>
</dbReference>
<dbReference type="PROSITE" id="PS00976">
    <property type="entry name" value="NMT_2"/>
    <property type="match status" value="1"/>
</dbReference>
<evidence type="ECO:0000313" key="10">
    <source>
        <dbReference type="Proteomes" id="UP000239899"/>
    </source>
</evidence>
<dbReference type="InterPro" id="IPR022677">
    <property type="entry name" value="NMT_C"/>
</dbReference>
<dbReference type="InterPro" id="IPR000903">
    <property type="entry name" value="NMT"/>
</dbReference>
<dbReference type="STRING" id="3076.A0A2P6TT98"/>
<evidence type="ECO:0000256" key="6">
    <source>
        <dbReference type="RuleBase" id="RU004178"/>
    </source>
</evidence>
<name>A0A2P6TT98_CHLSO</name>
<dbReference type="Gene3D" id="3.40.630.170">
    <property type="match status" value="1"/>
</dbReference>
<evidence type="ECO:0000256" key="1">
    <source>
        <dbReference type="ARBA" id="ARBA00009469"/>
    </source>
</evidence>
<dbReference type="PANTHER" id="PTHR11377">
    <property type="entry name" value="N-MYRISTOYL TRANSFERASE"/>
    <property type="match status" value="1"/>
</dbReference>
<reference evidence="9 10" key="1">
    <citation type="journal article" date="2018" name="Plant J.">
        <title>Genome sequences of Chlorella sorokiniana UTEX 1602 and Micractinium conductrix SAG 241.80: implications to maltose excretion by a green alga.</title>
        <authorList>
            <person name="Arriola M.B."/>
            <person name="Velmurugan N."/>
            <person name="Zhang Y."/>
            <person name="Plunkett M.H."/>
            <person name="Hondzo H."/>
            <person name="Barney B.M."/>
        </authorList>
    </citation>
    <scope>NUCLEOTIDE SEQUENCE [LARGE SCALE GENOMIC DNA]</scope>
    <source>
        <strain evidence="10">UTEX 1602</strain>
    </source>
</reference>
<dbReference type="SUPFAM" id="SSF55729">
    <property type="entry name" value="Acyl-CoA N-acyltransferases (Nat)"/>
    <property type="match status" value="2"/>
</dbReference>